<sequence length="173" mass="19259">MLPGLRGSDHIGITVPSFDEAEDFLVRVLGAERVYTLAGKQSDDNWMQQQLDVHPRTKLTEIRFYRLANGTNFEVFTYDAADGQGGMPRNSDIGGHHVGLYVDDLDAALEHLRREGVEILGEPVASAGASEGQRWVYFKAPWGMYFELVSFPDGKAYEADAPVKLWHPAHPAE</sequence>
<feature type="domain" description="VOC" evidence="2">
    <location>
        <begin position="7"/>
        <end position="151"/>
    </location>
</feature>
<dbReference type="PANTHER" id="PTHR43048">
    <property type="entry name" value="METHYLMALONYL-COA EPIMERASE"/>
    <property type="match status" value="1"/>
</dbReference>
<comment type="caution">
    <text evidence="3">The sequence shown here is derived from an EMBL/GenBank/DDBJ whole genome shotgun (WGS) entry which is preliminary data.</text>
</comment>
<dbReference type="AlphaFoldDB" id="A0A9D1YVI0"/>
<reference evidence="3" key="1">
    <citation type="journal article" date="2021" name="PeerJ">
        <title>Extensive microbial diversity within the chicken gut microbiome revealed by metagenomics and culture.</title>
        <authorList>
            <person name="Gilroy R."/>
            <person name="Ravi A."/>
            <person name="Getino M."/>
            <person name="Pursley I."/>
            <person name="Horton D.L."/>
            <person name="Alikhan N.F."/>
            <person name="Baker D."/>
            <person name="Gharbi K."/>
            <person name="Hall N."/>
            <person name="Watson M."/>
            <person name="Adriaenssens E.M."/>
            <person name="Foster-Nyarko E."/>
            <person name="Jarju S."/>
            <person name="Secka A."/>
            <person name="Antonio M."/>
            <person name="Oren A."/>
            <person name="Chaudhuri R.R."/>
            <person name="La Ragione R."/>
            <person name="Hildebrand F."/>
            <person name="Pallen M.J."/>
        </authorList>
    </citation>
    <scope>NUCLEOTIDE SEQUENCE</scope>
    <source>
        <strain evidence="3">ChiGjej1B1-98</strain>
    </source>
</reference>
<evidence type="ECO:0000313" key="4">
    <source>
        <dbReference type="Proteomes" id="UP000824005"/>
    </source>
</evidence>
<evidence type="ECO:0000313" key="3">
    <source>
        <dbReference type="EMBL" id="HIY66355.1"/>
    </source>
</evidence>
<dbReference type="InterPro" id="IPR029068">
    <property type="entry name" value="Glyas_Bleomycin-R_OHBP_Dase"/>
</dbReference>
<proteinExistence type="predicted"/>
<organism evidence="3 4">
    <name type="scientific">Candidatus Agrococcus pullicola</name>
    <dbReference type="NCBI Taxonomy" id="2838429"/>
    <lineage>
        <taxon>Bacteria</taxon>
        <taxon>Bacillati</taxon>
        <taxon>Actinomycetota</taxon>
        <taxon>Actinomycetes</taxon>
        <taxon>Micrococcales</taxon>
        <taxon>Microbacteriaceae</taxon>
        <taxon>Agrococcus</taxon>
    </lineage>
</organism>
<dbReference type="InterPro" id="IPR037523">
    <property type="entry name" value="VOC_core"/>
</dbReference>
<protein>
    <submittedName>
        <fullName evidence="3">VOC family protein</fullName>
    </submittedName>
</protein>
<dbReference type="PROSITE" id="PS51819">
    <property type="entry name" value="VOC"/>
    <property type="match status" value="1"/>
</dbReference>
<dbReference type="SUPFAM" id="SSF54593">
    <property type="entry name" value="Glyoxalase/Bleomycin resistance protein/Dihydroxybiphenyl dioxygenase"/>
    <property type="match status" value="1"/>
</dbReference>
<dbReference type="Gene3D" id="3.10.180.10">
    <property type="entry name" value="2,3-Dihydroxybiphenyl 1,2-Dioxygenase, domain 1"/>
    <property type="match status" value="1"/>
</dbReference>
<dbReference type="GO" id="GO:0004493">
    <property type="term" value="F:methylmalonyl-CoA epimerase activity"/>
    <property type="evidence" value="ECO:0007669"/>
    <property type="project" value="TreeGrafter"/>
</dbReference>
<dbReference type="Proteomes" id="UP000824005">
    <property type="component" value="Unassembled WGS sequence"/>
</dbReference>
<keyword evidence="1" id="KW-0479">Metal-binding</keyword>
<name>A0A9D1YVI0_9MICO</name>
<gene>
    <name evidence="3" type="ORF">H9830_08790</name>
</gene>
<accession>A0A9D1YVI0</accession>
<reference evidence="3" key="2">
    <citation type="submission" date="2021-04" db="EMBL/GenBank/DDBJ databases">
        <authorList>
            <person name="Gilroy R."/>
        </authorList>
    </citation>
    <scope>NUCLEOTIDE SEQUENCE</scope>
    <source>
        <strain evidence="3">ChiGjej1B1-98</strain>
    </source>
</reference>
<dbReference type="PANTHER" id="PTHR43048:SF6">
    <property type="entry name" value="BLR8189 PROTEIN"/>
    <property type="match status" value="1"/>
</dbReference>
<dbReference type="Pfam" id="PF13669">
    <property type="entry name" value="Glyoxalase_4"/>
    <property type="match status" value="1"/>
</dbReference>
<dbReference type="GO" id="GO:0046872">
    <property type="term" value="F:metal ion binding"/>
    <property type="evidence" value="ECO:0007669"/>
    <property type="project" value="UniProtKB-KW"/>
</dbReference>
<evidence type="ECO:0000256" key="1">
    <source>
        <dbReference type="ARBA" id="ARBA00022723"/>
    </source>
</evidence>
<evidence type="ECO:0000259" key="2">
    <source>
        <dbReference type="PROSITE" id="PS51819"/>
    </source>
</evidence>
<dbReference type="InterPro" id="IPR051785">
    <property type="entry name" value="MMCE/EMCE_epimerase"/>
</dbReference>
<dbReference type="GO" id="GO:0046491">
    <property type="term" value="P:L-methylmalonyl-CoA metabolic process"/>
    <property type="evidence" value="ECO:0007669"/>
    <property type="project" value="TreeGrafter"/>
</dbReference>
<dbReference type="EMBL" id="DXDC01000266">
    <property type="protein sequence ID" value="HIY66355.1"/>
    <property type="molecule type" value="Genomic_DNA"/>
</dbReference>